<evidence type="ECO:0000259" key="2">
    <source>
        <dbReference type="Pfam" id="PF00144"/>
    </source>
</evidence>
<dbReference type="AlphaFoldDB" id="A0A2G1QQ52"/>
<dbReference type="EMBL" id="PDVP01000003">
    <property type="protein sequence ID" value="PHP67609.1"/>
    <property type="molecule type" value="Genomic_DNA"/>
</dbReference>
<reference evidence="3 4" key="1">
    <citation type="submission" date="2017-10" db="EMBL/GenBank/DDBJ databases">
        <title>Sedimentibacterium mangrovi gen. nov., sp. nov., a novel member of family Phyllobacteriacea isolated from mangrove sediment.</title>
        <authorList>
            <person name="Liao H."/>
            <person name="Tian Y."/>
        </authorList>
    </citation>
    <scope>NUCLEOTIDE SEQUENCE [LARGE SCALE GENOMIC DNA]</scope>
    <source>
        <strain evidence="3 4">X9-2-2</strain>
    </source>
</reference>
<feature type="transmembrane region" description="Helical" evidence="1">
    <location>
        <begin position="7"/>
        <end position="25"/>
    </location>
</feature>
<name>A0A2G1QQ52_9HYPH</name>
<organism evidence="3 4">
    <name type="scientific">Zhengella mangrovi</name>
    <dbReference type="NCBI Taxonomy" id="1982044"/>
    <lineage>
        <taxon>Bacteria</taxon>
        <taxon>Pseudomonadati</taxon>
        <taxon>Pseudomonadota</taxon>
        <taxon>Alphaproteobacteria</taxon>
        <taxon>Hyphomicrobiales</taxon>
        <taxon>Notoacmeibacteraceae</taxon>
        <taxon>Zhengella</taxon>
    </lineage>
</organism>
<dbReference type="InterPro" id="IPR012338">
    <property type="entry name" value="Beta-lactam/transpept-like"/>
</dbReference>
<dbReference type="PANTHER" id="PTHR43283">
    <property type="entry name" value="BETA-LACTAMASE-RELATED"/>
    <property type="match status" value="1"/>
</dbReference>
<dbReference type="InterPro" id="IPR050789">
    <property type="entry name" value="Diverse_Enzym_Activities"/>
</dbReference>
<dbReference type="PANTHER" id="PTHR43283:SF7">
    <property type="entry name" value="BETA-LACTAMASE-RELATED DOMAIN-CONTAINING PROTEIN"/>
    <property type="match status" value="1"/>
</dbReference>
<keyword evidence="1" id="KW-0472">Membrane</keyword>
<comment type="caution">
    <text evidence="3">The sequence shown here is derived from an EMBL/GenBank/DDBJ whole genome shotgun (WGS) entry which is preliminary data.</text>
</comment>
<keyword evidence="1" id="KW-0812">Transmembrane</keyword>
<dbReference type="SUPFAM" id="SSF56601">
    <property type="entry name" value="beta-lactamase/transpeptidase-like"/>
    <property type="match status" value="1"/>
</dbReference>
<proteinExistence type="predicted"/>
<dbReference type="Gene3D" id="3.40.710.10">
    <property type="entry name" value="DD-peptidase/beta-lactamase superfamily"/>
    <property type="match status" value="1"/>
</dbReference>
<keyword evidence="3" id="KW-0378">Hydrolase</keyword>
<dbReference type="Pfam" id="PF00144">
    <property type="entry name" value="Beta-lactamase"/>
    <property type="match status" value="1"/>
</dbReference>
<evidence type="ECO:0000256" key="1">
    <source>
        <dbReference type="SAM" id="Phobius"/>
    </source>
</evidence>
<accession>A0A2G1QQ52</accession>
<feature type="domain" description="Beta-lactamase-related" evidence="2">
    <location>
        <begin position="165"/>
        <end position="444"/>
    </location>
</feature>
<sequence length="468" mass="49804">MGRIAKWLGGLIGVALIVGAGWLAIAPPAVIRVATNYAAKIVCSSVFVSGRGADDVIETDMQAPGILIFKLISVDVDRDATPPRVKARLFGLFGNGQAIWRGERLGCSIVPDGAPVPKVEDAIPAVPAVDADALWPEGERVEPSQDAAIAEILDNDQLTGPGMRGVVVVHNGRIIGERYGTGFDADVPLLGWSMTKSVTAAIIGTVVGSGKLSLDQAGLFEGWKQDERAKVTLASMMGMASGLAWNEGYGAVSDVTRMLYLEGDMAAFAASKPYDPVHGNPDGDRLFNYSSGTTVMLSDVWMRAVSQPISYPWEALFKPVGMASATFETDSSGTFVGSSYLYATPRDWARFGQFLLQGGTWKGEALLPPDYVTWMTSPEEASKTAWGGYEYGHQVWLVGPEGGTPKDENPDAGFDLPEDAFWMLGHDGQSVAVVPSRNLVVVRMGLTPSSLGYKPQALVAALAKAVMQ</sequence>
<evidence type="ECO:0000313" key="4">
    <source>
        <dbReference type="Proteomes" id="UP000221168"/>
    </source>
</evidence>
<dbReference type="RefSeq" id="WP_099305653.1">
    <property type="nucleotide sequence ID" value="NZ_PDVP01000003.1"/>
</dbReference>
<dbReference type="GO" id="GO:0016787">
    <property type="term" value="F:hydrolase activity"/>
    <property type="evidence" value="ECO:0007669"/>
    <property type="project" value="UniProtKB-KW"/>
</dbReference>
<keyword evidence="4" id="KW-1185">Reference proteome</keyword>
<protein>
    <submittedName>
        <fullName evidence="3">6-aminohexanoate hydrolase</fullName>
    </submittedName>
</protein>
<dbReference type="InterPro" id="IPR001466">
    <property type="entry name" value="Beta-lactam-related"/>
</dbReference>
<evidence type="ECO:0000313" key="3">
    <source>
        <dbReference type="EMBL" id="PHP67609.1"/>
    </source>
</evidence>
<gene>
    <name evidence="3" type="ORF">CSC94_07875</name>
</gene>
<keyword evidence="1" id="KW-1133">Transmembrane helix</keyword>
<dbReference type="Proteomes" id="UP000221168">
    <property type="component" value="Unassembled WGS sequence"/>
</dbReference>
<dbReference type="OrthoDB" id="9814204at2"/>